<dbReference type="Gene3D" id="1.20.58.1380">
    <property type="match status" value="1"/>
</dbReference>
<dbReference type="EMBL" id="MU254258">
    <property type="protein sequence ID" value="KAG9241176.1"/>
    <property type="molecule type" value="Genomic_DNA"/>
</dbReference>
<evidence type="ECO:0000256" key="4">
    <source>
        <dbReference type="ARBA" id="ARBA00022816"/>
    </source>
</evidence>
<name>A0A9P7YWT5_9HELO</name>
<dbReference type="FunFam" id="2.130.10.10:FF:001057">
    <property type="entry name" value="Nuclear pore complex subunit Nup133, putative"/>
    <property type="match status" value="1"/>
</dbReference>
<keyword evidence="3" id="KW-0813">Transport</keyword>
<feature type="region of interest" description="Disordered" evidence="8">
    <location>
        <begin position="1"/>
        <end position="55"/>
    </location>
</feature>
<evidence type="ECO:0000256" key="8">
    <source>
        <dbReference type="SAM" id="MobiDB-lite"/>
    </source>
</evidence>
<dbReference type="Pfam" id="PF08801">
    <property type="entry name" value="Nucleoporin_N"/>
    <property type="match status" value="1"/>
</dbReference>
<keyword evidence="7" id="KW-0539">Nucleus</keyword>
<evidence type="ECO:0000256" key="1">
    <source>
        <dbReference type="ARBA" id="ARBA00004259"/>
    </source>
</evidence>
<dbReference type="InterPro" id="IPR007187">
    <property type="entry name" value="Nucleoporin_Nup133/Nup155_C"/>
</dbReference>
<comment type="caution">
    <text evidence="11">The sequence shown here is derived from an EMBL/GenBank/DDBJ whole genome shotgun (WGS) entry which is preliminary data.</text>
</comment>
<feature type="domain" description="Nucleoporin Nup133/Nup155-like C-terminal" evidence="9">
    <location>
        <begin position="662"/>
        <end position="1314"/>
    </location>
</feature>
<evidence type="ECO:0000259" key="10">
    <source>
        <dbReference type="Pfam" id="PF08801"/>
    </source>
</evidence>
<evidence type="ECO:0000256" key="2">
    <source>
        <dbReference type="ARBA" id="ARBA00005569"/>
    </source>
</evidence>
<evidence type="ECO:0000256" key="3">
    <source>
        <dbReference type="ARBA" id="ARBA00022448"/>
    </source>
</evidence>
<dbReference type="OrthoDB" id="103454at2759"/>
<keyword evidence="6" id="KW-0811">Translocation</keyword>
<dbReference type="GO" id="GO:0016973">
    <property type="term" value="P:poly(A)+ mRNA export from nucleus"/>
    <property type="evidence" value="ECO:0007669"/>
    <property type="project" value="TreeGrafter"/>
</dbReference>
<comment type="subcellular location">
    <subcellularLocation>
        <location evidence="1">Nucleus envelope</location>
    </subcellularLocation>
</comment>
<dbReference type="GO" id="GO:0017056">
    <property type="term" value="F:structural constituent of nuclear pore"/>
    <property type="evidence" value="ECO:0007669"/>
    <property type="project" value="InterPro"/>
</dbReference>
<dbReference type="Gene3D" id="2.130.10.10">
    <property type="entry name" value="YVTN repeat-like/Quinoprotein amine dehydrogenase"/>
    <property type="match status" value="1"/>
</dbReference>
<dbReference type="GO" id="GO:0031080">
    <property type="term" value="C:nuclear pore outer ring"/>
    <property type="evidence" value="ECO:0007669"/>
    <property type="project" value="TreeGrafter"/>
</dbReference>
<reference evidence="11" key="1">
    <citation type="journal article" date="2021" name="IMA Fungus">
        <title>Genomic characterization of three marine fungi, including Emericellopsis atlantica sp. nov. with signatures of a generalist lifestyle and marine biomass degradation.</title>
        <authorList>
            <person name="Hagestad O.C."/>
            <person name="Hou L."/>
            <person name="Andersen J.H."/>
            <person name="Hansen E.H."/>
            <person name="Altermark B."/>
            <person name="Li C."/>
            <person name="Kuhnert E."/>
            <person name="Cox R.J."/>
            <person name="Crous P.W."/>
            <person name="Spatafora J.W."/>
            <person name="Lail K."/>
            <person name="Amirebrahimi M."/>
            <person name="Lipzen A."/>
            <person name="Pangilinan J."/>
            <person name="Andreopoulos W."/>
            <person name="Hayes R.D."/>
            <person name="Ng V."/>
            <person name="Grigoriev I.V."/>
            <person name="Jackson S.A."/>
            <person name="Sutton T.D.S."/>
            <person name="Dobson A.D.W."/>
            <person name="Rama T."/>
        </authorList>
    </citation>
    <scope>NUCLEOTIDE SEQUENCE</scope>
    <source>
        <strain evidence="11">TRa3180A</strain>
    </source>
</reference>
<sequence length="1391" mass="155486">MFSQSPAVHRQPTPAVAGSVRSSRRRQRPLSNEGSVQLPKAKRQRSALSDVTFLPPNDALEMEEVKKASAPKRQTSSQQQPVREIVVRSRSTRLGDRVEKDDGITILTKNDTFTVSKLLAYPDRLQGDTSRQQGAIYSESGYAITLSHTHALVWPYTEPKRSPATLSFKLPYPSKHATDPLPLGALVSASTSNDYPGLVVVMPSGKITFWESIHNAATLDLITTQKNGVELTIPGLHKGELVIQVLNAESAGFVLAFDSGRTAYMSVRDGQGRPAISVQFIRNNSLVKAGGGIFGSIRQYVISGASEEIAAVRAGPSDNIGERDVVIATVNGRISSWKIHRGGHTALYAEAEGREVIVMAMKEKQFLLSELSLETFELVDFTHTPKPPTGSHYGDHLDGDYLLLLVSLGRGTKIHYALINIVLQPAVQSLVVTDIRSIKSYTSPINRQALSKPKLYLPNPALVAYVVFDKAVVVFSMVKRPDSPDSQLRSESHLPEAFEDVIDFRGDSNFEIVGSGPEEPQVGGLEGSKRPKLKYPATVLLIRGVGVIRIAITDMTKHQIAGIPRKVTARSKLEQAVVYGVIEHNPINFAVRDELQFPPEEIAAAAVELSHDILKGKVTPITSNAPAAIKLNIQKRAAALHHLAEFLKASGVRLDRVTKWNLLCGAERMEAASTIWRLHDSSLASKPKGQKHGLLAEVVESIHEKSKTEPVSEDGEIDRVRHWFIHDIWNMEIAIPWAFQAARNIFRDAHESPNHIMTILSEADDMVIGGLEAALSFRTENLELYGLEAENLKFGVLQGNFEGLPEFWTSTRFIVANVRKQASLSEAVYQEYATEDLSGSNSTRSLIDSASLAKLRFETPKLIDLAIRCNHERIMWLFAQGDVNSQNEATSIVEAQKTAEHDQLILLANFMDMPDDAMELAEKHAIMESLAVVLKTELFKCTQRIEHPDSLEDKADAEEHLEILRGHARRHFSRYGEDWANAFYGCQIRVGDMDNLLNDHLDSKTLPYLSKFLRSSPTYAKIAWIHEVSREHSYREAAKTLLQIASHEKHLWSKKVELGIGKITRMAAYEVQQVAFPDHEGTDLGNVKKDLGLVKIQQKLHSYVLPSTLGAIDENAEVQLALEVHGNPQLKKRKTQASLLDQGMTYLVKQESLGVMTLVDVLTLIDSNDRAAEKGSLKDEQFYLALKALKLGSEDKNEQMLIQRVIWRRCILKDDWKHVNMTESKDDAQVQCQLRATALYTTFKACFRYRIFENDSPIKFLFLQDIVGACTTELDHRFDRFDNNNRELLMRDMQSEDAALYPFIEHSQLNHWYNAAQDLAKDDLMSEYERVTKEGSEMKEIELELIAIEQIIKEDGMEEANDALMNGHMPHRKAGLKVKGTSRVSSRADNY</sequence>
<feature type="compositionally biased region" description="Polar residues" evidence="8">
    <location>
        <begin position="1382"/>
        <end position="1391"/>
    </location>
</feature>
<evidence type="ECO:0000256" key="6">
    <source>
        <dbReference type="ARBA" id="ARBA00023010"/>
    </source>
</evidence>
<gene>
    <name evidence="11" type="ORF">BJ878DRAFT_522081</name>
</gene>
<evidence type="ECO:0000313" key="12">
    <source>
        <dbReference type="Proteomes" id="UP000887226"/>
    </source>
</evidence>
<evidence type="ECO:0000313" key="11">
    <source>
        <dbReference type="EMBL" id="KAG9241176.1"/>
    </source>
</evidence>
<evidence type="ECO:0000259" key="9">
    <source>
        <dbReference type="Pfam" id="PF03177"/>
    </source>
</evidence>
<keyword evidence="4" id="KW-0509">mRNA transport</keyword>
<dbReference type="GO" id="GO:0006606">
    <property type="term" value="P:protein import into nucleus"/>
    <property type="evidence" value="ECO:0007669"/>
    <property type="project" value="TreeGrafter"/>
</dbReference>
<dbReference type="PANTHER" id="PTHR13405">
    <property type="entry name" value="NUCLEAR PORE COMPLEX PROTEIN NUP133"/>
    <property type="match status" value="1"/>
</dbReference>
<dbReference type="Proteomes" id="UP000887226">
    <property type="component" value="Unassembled WGS sequence"/>
</dbReference>
<keyword evidence="12" id="KW-1185">Reference proteome</keyword>
<dbReference type="Pfam" id="PF03177">
    <property type="entry name" value="Nucleoporin_C"/>
    <property type="match status" value="1"/>
</dbReference>
<evidence type="ECO:0000256" key="7">
    <source>
        <dbReference type="ARBA" id="ARBA00023242"/>
    </source>
</evidence>
<dbReference type="InterPro" id="IPR014908">
    <property type="entry name" value="Nucleoporin_Nup133/Nup155_N"/>
</dbReference>
<proteinExistence type="inferred from homology"/>
<dbReference type="PANTHER" id="PTHR13405:SF11">
    <property type="entry name" value="NUCLEAR PORE COMPLEX PROTEIN NUP133"/>
    <property type="match status" value="1"/>
</dbReference>
<organism evidence="11 12">
    <name type="scientific">Calycina marina</name>
    <dbReference type="NCBI Taxonomy" id="1763456"/>
    <lineage>
        <taxon>Eukaryota</taxon>
        <taxon>Fungi</taxon>
        <taxon>Dikarya</taxon>
        <taxon>Ascomycota</taxon>
        <taxon>Pezizomycotina</taxon>
        <taxon>Leotiomycetes</taxon>
        <taxon>Helotiales</taxon>
        <taxon>Pezizellaceae</taxon>
        <taxon>Calycina</taxon>
    </lineage>
</organism>
<accession>A0A9P7YWT5</accession>
<dbReference type="InterPro" id="IPR037624">
    <property type="entry name" value="Nup133-like"/>
</dbReference>
<feature type="region of interest" description="Disordered" evidence="8">
    <location>
        <begin position="1370"/>
        <end position="1391"/>
    </location>
</feature>
<evidence type="ECO:0000256" key="5">
    <source>
        <dbReference type="ARBA" id="ARBA00022927"/>
    </source>
</evidence>
<comment type="similarity">
    <text evidence="2">Belongs to the nucleoporin Nup133 family.</text>
</comment>
<dbReference type="SUPFAM" id="SSF117289">
    <property type="entry name" value="Nucleoporin domain"/>
    <property type="match status" value="1"/>
</dbReference>
<feature type="domain" description="Nucleoporin Nup133/Nup155-like N-terminal" evidence="10">
    <location>
        <begin position="108"/>
        <end position="549"/>
    </location>
</feature>
<dbReference type="InterPro" id="IPR015943">
    <property type="entry name" value="WD40/YVTN_repeat-like_dom_sf"/>
</dbReference>
<protein>
    <submittedName>
        <fullName evidence="11">Non-repetitive/WGA-negative nucleoporin C-terminal-domain-containing protein</fullName>
    </submittedName>
</protein>
<dbReference type="GO" id="GO:0000972">
    <property type="term" value="P:transcription-dependent tethering of RNA polymerase II gene DNA at nuclear periphery"/>
    <property type="evidence" value="ECO:0007669"/>
    <property type="project" value="TreeGrafter"/>
</dbReference>
<keyword evidence="5" id="KW-0653">Protein transport</keyword>